<protein>
    <recommendedName>
        <fullName evidence="5">Adhesin domain-containing protein</fullName>
    </recommendedName>
</protein>
<comment type="caution">
    <text evidence="3">The sequence shown here is derived from an EMBL/GenBank/DDBJ whole genome shotgun (WGS) entry which is preliminary data.</text>
</comment>
<evidence type="ECO:0008006" key="5">
    <source>
        <dbReference type="Google" id="ProtNLM"/>
    </source>
</evidence>
<dbReference type="RefSeq" id="WP_386064012.1">
    <property type="nucleotide sequence ID" value="NZ_JBHLTQ010000005.1"/>
</dbReference>
<name>A0ABV6QA53_9FLAO</name>
<feature type="chain" id="PRO_5047184427" description="Adhesin domain-containing protein" evidence="2">
    <location>
        <begin position="22"/>
        <end position="543"/>
    </location>
</feature>
<feature type="signal peptide" evidence="2">
    <location>
        <begin position="1"/>
        <end position="21"/>
    </location>
</feature>
<sequence length="543" mass="62285">MKKTIKILMLCLLTTVGYAQKKLSKTSQSIKVNKDVVVDLNTSYVEIEIDTWNKDVVEVEAYIESDKLSPEELKRALEAWNLKVEGSSDHVIISSSGGRSIGLLGEGDYVDVLRDLEMDLAEIPEMPEIAVMPRMPLIGGFPDMPKMPKVPEMPEMPKLPELPKGINTIRFDYERYQNEGEKYLEEWSKRYEKEGGKELQERMEAWAKQFAESGYQEKMKKWGEEYSKRFEGKWAKDMEKWGEKFGEEYAKDMEKWGEEFGEKFGKEWAEKMEAWGERFGEKYEKEMEERAKIMEERGKAMEERQEKMAERQAAIAERYVERAAQAQSRNDVLRAKRDAILVKRLGEGSNSKVKKIIKIKIPKKAKLKTNIRHGELKLSSVIYNLKGDISHAFLIAENIDGSETSINVSYSPVVIKDWNLGTLNLNYVERAQIRNAKNLVLNSKSSNINIENLTDTGIIDGSFGDLTISNLTESFKNLNLVLENSDALVNLPKNIDFSLYFKGSRSKLNNKPTSQKTIRNYPDGQSSNRNIVINAKYSNLIMN</sequence>
<keyword evidence="1" id="KW-0175">Coiled coil</keyword>
<evidence type="ECO:0000256" key="1">
    <source>
        <dbReference type="SAM" id="Coils"/>
    </source>
</evidence>
<dbReference type="Proteomes" id="UP001589832">
    <property type="component" value="Unassembled WGS sequence"/>
</dbReference>
<keyword evidence="4" id="KW-1185">Reference proteome</keyword>
<evidence type="ECO:0000313" key="3">
    <source>
        <dbReference type="EMBL" id="MFC0605155.1"/>
    </source>
</evidence>
<proteinExistence type="predicted"/>
<evidence type="ECO:0000313" key="4">
    <source>
        <dbReference type="Proteomes" id="UP001589832"/>
    </source>
</evidence>
<gene>
    <name evidence="3" type="ORF">ACFFGA_11360</name>
</gene>
<organism evidence="3 4">
    <name type="scientific">Winogradskyella pulchriflava</name>
    <dbReference type="NCBI Taxonomy" id="1110688"/>
    <lineage>
        <taxon>Bacteria</taxon>
        <taxon>Pseudomonadati</taxon>
        <taxon>Bacteroidota</taxon>
        <taxon>Flavobacteriia</taxon>
        <taxon>Flavobacteriales</taxon>
        <taxon>Flavobacteriaceae</taxon>
        <taxon>Winogradskyella</taxon>
    </lineage>
</organism>
<keyword evidence="2" id="KW-0732">Signal</keyword>
<feature type="coiled-coil region" evidence="1">
    <location>
        <begin position="283"/>
        <end position="336"/>
    </location>
</feature>
<dbReference type="EMBL" id="JBHLTQ010000005">
    <property type="protein sequence ID" value="MFC0605155.1"/>
    <property type="molecule type" value="Genomic_DNA"/>
</dbReference>
<accession>A0ABV6QA53</accession>
<evidence type="ECO:0000256" key="2">
    <source>
        <dbReference type="SAM" id="SignalP"/>
    </source>
</evidence>
<reference evidence="3 4" key="1">
    <citation type="submission" date="2024-09" db="EMBL/GenBank/DDBJ databases">
        <authorList>
            <person name="Sun Q."/>
            <person name="Mori K."/>
        </authorList>
    </citation>
    <scope>NUCLEOTIDE SEQUENCE [LARGE SCALE GENOMIC DNA]</scope>
    <source>
        <strain evidence="3 4">NCAIM B.02481</strain>
    </source>
</reference>